<organism evidence="1 2">
    <name type="scientific">[Clostridium] methylpentosum DSM 5476</name>
    <dbReference type="NCBI Taxonomy" id="537013"/>
    <lineage>
        <taxon>Bacteria</taxon>
        <taxon>Bacillati</taxon>
        <taxon>Bacillota</taxon>
        <taxon>Clostridia</taxon>
        <taxon>Eubacteriales</taxon>
        <taxon>Oscillospiraceae</taxon>
        <taxon>Oscillospiraceae incertae sedis</taxon>
    </lineage>
</organism>
<evidence type="ECO:0000313" key="2">
    <source>
        <dbReference type="Proteomes" id="UP000003340"/>
    </source>
</evidence>
<dbReference type="EMBL" id="ACEC01000075">
    <property type="protein sequence ID" value="EEG30087.1"/>
    <property type="molecule type" value="Genomic_DNA"/>
</dbReference>
<reference evidence="1 2" key="1">
    <citation type="submission" date="2009-01" db="EMBL/GenBank/DDBJ databases">
        <authorList>
            <person name="Fulton L."/>
            <person name="Clifton S."/>
            <person name="Fulton B."/>
            <person name="Xu J."/>
            <person name="Minx P."/>
            <person name="Pepin K.H."/>
            <person name="Johnson M."/>
            <person name="Bhonagiri V."/>
            <person name="Nash W.E."/>
            <person name="Mardis E.R."/>
            <person name="Wilson R.K."/>
        </authorList>
    </citation>
    <scope>NUCLEOTIDE SEQUENCE [LARGE SCALE GENOMIC DNA]</scope>
    <source>
        <strain evidence="1 2">DSM 5476</strain>
    </source>
</reference>
<sequence length="49" mass="6085">MFVRIPSSDEYYYTRSFDCCQHFFQFFLLNGKVCEKSLLHLLLYRYFTN</sequence>
<comment type="caution">
    <text evidence="1">The sequence shown here is derived from an EMBL/GenBank/DDBJ whole genome shotgun (WGS) entry which is preliminary data.</text>
</comment>
<dbReference type="AlphaFoldDB" id="C0EEL9"/>
<evidence type="ECO:0000313" key="1">
    <source>
        <dbReference type="EMBL" id="EEG30087.1"/>
    </source>
</evidence>
<proteinExistence type="predicted"/>
<gene>
    <name evidence="1" type="ORF">CLOSTMETH_02305</name>
</gene>
<accession>C0EEL9</accession>
<dbReference type="Proteomes" id="UP000003340">
    <property type="component" value="Unassembled WGS sequence"/>
</dbReference>
<dbReference type="HOGENOM" id="CLU_3134160_0_0_9"/>
<name>C0EEL9_9FIRM</name>
<keyword evidence="2" id="KW-1185">Reference proteome</keyword>
<reference evidence="1 2" key="2">
    <citation type="submission" date="2009-02" db="EMBL/GenBank/DDBJ databases">
        <title>Draft genome sequence of Clostridium methylpentosum (DSM 5476).</title>
        <authorList>
            <person name="Sudarsanam P."/>
            <person name="Ley R."/>
            <person name="Guruge J."/>
            <person name="Turnbaugh P.J."/>
            <person name="Mahowald M."/>
            <person name="Liep D."/>
            <person name="Gordon J."/>
        </authorList>
    </citation>
    <scope>NUCLEOTIDE SEQUENCE [LARGE SCALE GENOMIC DNA]</scope>
    <source>
        <strain evidence="1 2">DSM 5476</strain>
    </source>
</reference>
<protein>
    <submittedName>
        <fullName evidence="1">Uncharacterized protein</fullName>
    </submittedName>
</protein>